<reference evidence="2" key="2">
    <citation type="journal article" date="2018" name="Nat. Commun.">
        <title>Extreme sensitivity to ultraviolet light in the fungal pathogen causing white-nose syndrome of bats.</title>
        <authorList>
            <person name="Palmer J.M."/>
            <person name="Drees K.P."/>
            <person name="Foster J.T."/>
            <person name="Lindner D.L."/>
        </authorList>
    </citation>
    <scope>NUCLEOTIDE SEQUENCE [LARGE SCALE GENOMIC DNA]</scope>
    <source>
        <strain evidence="2">UAMH 10579</strain>
    </source>
</reference>
<keyword evidence="2" id="KW-1185">Reference proteome</keyword>
<accession>A0A1B8GJS4</accession>
<evidence type="ECO:0000313" key="2">
    <source>
        <dbReference type="Proteomes" id="UP000091956"/>
    </source>
</evidence>
<proteinExistence type="predicted"/>
<name>A0A1B8GJS4_9PEZI</name>
<dbReference type="STRING" id="342668.A0A1B8GJS4"/>
<reference evidence="1 2" key="1">
    <citation type="submission" date="2016-03" db="EMBL/GenBank/DDBJ databases">
        <title>Comparative genomics of Pseudogymnoascus destructans, the fungus causing white-nose syndrome of bats.</title>
        <authorList>
            <person name="Palmer J.M."/>
            <person name="Drees K.P."/>
            <person name="Foster J.T."/>
            <person name="Lindner D.L."/>
        </authorList>
    </citation>
    <scope>NUCLEOTIDE SEQUENCE [LARGE SCALE GENOMIC DNA]</scope>
    <source>
        <strain evidence="1 2">UAMH 10579</strain>
    </source>
</reference>
<organism evidence="1 2">
    <name type="scientific">Pseudogymnoascus verrucosus</name>
    <dbReference type="NCBI Taxonomy" id="342668"/>
    <lineage>
        <taxon>Eukaryota</taxon>
        <taxon>Fungi</taxon>
        <taxon>Dikarya</taxon>
        <taxon>Ascomycota</taxon>
        <taxon>Pezizomycotina</taxon>
        <taxon>Leotiomycetes</taxon>
        <taxon>Thelebolales</taxon>
        <taxon>Thelebolaceae</taxon>
        <taxon>Pseudogymnoascus</taxon>
    </lineage>
</organism>
<dbReference type="AlphaFoldDB" id="A0A1B8GJS4"/>
<gene>
    <name evidence="1" type="ORF">VE01_06769</name>
</gene>
<dbReference type="EMBL" id="KV460231">
    <property type="protein sequence ID" value="OBT96075.1"/>
    <property type="molecule type" value="Genomic_DNA"/>
</dbReference>
<sequence>MPPGEQHLEAFGDMVTEFIKAFEVEDALVIDKGQPLFQSTIMRKCWETGSFWYFHAVNSPKAHILCRTLRYDAFRQGGIIILGRDVDAVIEEKLKEEDHYKEQLRIAFIADPGLMDSTRK</sequence>
<evidence type="ECO:0000313" key="1">
    <source>
        <dbReference type="EMBL" id="OBT96075.1"/>
    </source>
</evidence>
<dbReference type="GeneID" id="28840155"/>
<dbReference type="RefSeq" id="XP_018129808.1">
    <property type="nucleotide sequence ID" value="XM_018276209.1"/>
</dbReference>
<protein>
    <submittedName>
        <fullName evidence="1">Uncharacterized protein</fullName>
    </submittedName>
</protein>
<dbReference type="Proteomes" id="UP000091956">
    <property type="component" value="Unassembled WGS sequence"/>
</dbReference>